<organism evidence="2 3">
    <name type="scientific">Plantactinospora veratri</name>
    <dbReference type="NCBI Taxonomy" id="1436122"/>
    <lineage>
        <taxon>Bacteria</taxon>
        <taxon>Bacillati</taxon>
        <taxon>Actinomycetota</taxon>
        <taxon>Actinomycetes</taxon>
        <taxon>Micromonosporales</taxon>
        <taxon>Micromonosporaceae</taxon>
        <taxon>Plantactinospora</taxon>
    </lineage>
</organism>
<dbReference type="Proteomes" id="UP001339911">
    <property type="component" value="Unassembled WGS sequence"/>
</dbReference>
<protein>
    <recommendedName>
        <fullName evidence="4">Secreted protein</fullName>
    </recommendedName>
</protein>
<proteinExistence type="predicted"/>
<evidence type="ECO:0008006" key="4">
    <source>
        <dbReference type="Google" id="ProtNLM"/>
    </source>
</evidence>
<comment type="caution">
    <text evidence="2">The sequence shown here is derived from an EMBL/GenBank/DDBJ whole genome shotgun (WGS) entry which is preliminary data.</text>
</comment>
<gene>
    <name evidence="2" type="ORF">V1634_23370</name>
</gene>
<keyword evidence="3" id="KW-1185">Reference proteome</keyword>
<evidence type="ECO:0000313" key="2">
    <source>
        <dbReference type="EMBL" id="MEE6309778.1"/>
    </source>
</evidence>
<dbReference type="EMBL" id="JAZGQL010000017">
    <property type="protein sequence ID" value="MEE6309778.1"/>
    <property type="molecule type" value="Genomic_DNA"/>
</dbReference>
<feature type="coiled-coil region" evidence="1">
    <location>
        <begin position="174"/>
        <end position="208"/>
    </location>
</feature>
<evidence type="ECO:0000256" key="1">
    <source>
        <dbReference type="SAM" id="Coils"/>
    </source>
</evidence>
<reference evidence="2 3" key="1">
    <citation type="submission" date="2024-01" db="EMBL/GenBank/DDBJ databases">
        <title>Genome insights into Plantactinospora veratri sp. nov.</title>
        <authorList>
            <person name="Wang L."/>
        </authorList>
    </citation>
    <scope>NUCLEOTIDE SEQUENCE [LARGE SCALE GENOMIC DNA]</scope>
    <source>
        <strain evidence="2 3">NEAU-FHS4</strain>
    </source>
</reference>
<accession>A0ABU7SIL3</accession>
<keyword evidence="1" id="KW-0175">Coiled coil</keyword>
<dbReference type="RefSeq" id="WP_331210016.1">
    <property type="nucleotide sequence ID" value="NZ_JAZGQL010000017.1"/>
</dbReference>
<sequence length="242" mass="27136">MDLSGIDALSALLIAGGVVLFSLLVLAVVADRPRTPRPDPERLRAAAEELEAYAVATQTDAGRAAAIAAAARVALAEAERHRDEAWAYQEAAEREYDRVWQSVLAGREAAARAPVADTGSDPERDRAVGRAALAAYRRGDLSLPQLREVFRRTGNWDPAQEERERLLDLARMRLAEARRVYDRTAALARRAEQEARSTEAEAWELLSEANRSVAEAREAYHTVQRFEQRRGRVRRRRRRRTG</sequence>
<evidence type="ECO:0000313" key="3">
    <source>
        <dbReference type="Proteomes" id="UP001339911"/>
    </source>
</evidence>
<name>A0ABU7SIL3_9ACTN</name>